<dbReference type="InterPro" id="IPR032330">
    <property type="entry name" value="EF-G-binding_C"/>
</dbReference>
<dbReference type="EMBL" id="JAARRG010000011">
    <property type="protein sequence ID" value="MBC1487058.1"/>
    <property type="molecule type" value="Genomic_DNA"/>
</dbReference>
<dbReference type="Pfam" id="PF07299">
    <property type="entry name" value="EF-G-binding_N"/>
    <property type="match status" value="1"/>
</dbReference>
<name>A0A7X0X3N6_LISSE</name>
<protein>
    <submittedName>
        <fullName evidence="3">Elongation factor G-binding protein</fullName>
    </submittedName>
</protein>
<comment type="caution">
    <text evidence="3">The sequence shown here is derived from an EMBL/GenBank/DDBJ whole genome shotgun (WGS) entry which is preliminary data.</text>
</comment>
<dbReference type="InterPro" id="IPR010841">
    <property type="entry name" value="EF-G-binding_N"/>
</dbReference>
<evidence type="ECO:0000313" key="4">
    <source>
        <dbReference type="Proteomes" id="UP000523362"/>
    </source>
</evidence>
<accession>A0A7X0X3N6</accession>
<gene>
    <name evidence="3" type="ORF">HB897_12545</name>
</gene>
<dbReference type="Gene3D" id="1.20.1280.250">
    <property type="match status" value="1"/>
</dbReference>
<dbReference type="AlphaFoldDB" id="A0A7X0X3N6"/>
<dbReference type="CDD" id="cd16342">
    <property type="entry name" value="FusC_FusB"/>
    <property type="match status" value="1"/>
</dbReference>
<evidence type="ECO:0000259" key="2">
    <source>
        <dbReference type="Pfam" id="PF16571"/>
    </source>
</evidence>
<evidence type="ECO:0000259" key="1">
    <source>
        <dbReference type="Pfam" id="PF07299"/>
    </source>
</evidence>
<dbReference type="Proteomes" id="UP000523362">
    <property type="component" value="Unassembled WGS sequence"/>
</dbReference>
<dbReference type="RefSeq" id="WP_003751458.1">
    <property type="nucleotide sequence ID" value="NZ_CP034772.1"/>
</dbReference>
<dbReference type="Pfam" id="PF16571">
    <property type="entry name" value="FBP_C"/>
    <property type="match status" value="1"/>
</dbReference>
<dbReference type="GO" id="GO:0003746">
    <property type="term" value="F:translation elongation factor activity"/>
    <property type="evidence" value="ECO:0007669"/>
    <property type="project" value="UniProtKB-KW"/>
</dbReference>
<keyword evidence="3" id="KW-0648">Protein biosynthesis</keyword>
<reference evidence="3 4" key="1">
    <citation type="submission" date="2020-03" db="EMBL/GenBank/DDBJ databases">
        <title>Soil Listeria distribution.</title>
        <authorList>
            <person name="Liao J."/>
            <person name="Wiedmann M."/>
        </authorList>
    </citation>
    <scope>NUCLEOTIDE SEQUENCE [LARGE SCALE GENOMIC DNA]</scope>
    <source>
        <strain evidence="3 4">FSL L7-1560</strain>
    </source>
</reference>
<organism evidence="3 4">
    <name type="scientific">Listeria seeligeri</name>
    <dbReference type="NCBI Taxonomy" id="1640"/>
    <lineage>
        <taxon>Bacteria</taxon>
        <taxon>Bacillati</taxon>
        <taxon>Bacillota</taxon>
        <taxon>Bacilli</taxon>
        <taxon>Bacillales</taxon>
        <taxon>Listeriaceae</taxon>
        <taxon>Listeria</taxon>
    </lineage>
</organism>
<feature type="domain" description="Elongation factor G-binding protein C-terminal treble-clef zinc-finger" evidence="2">
    <location>
        <begin position="101"/>
        <end position="204"/>
    </location>
</feature>
<sequence length="215" mass="24691">MKEFIEPYQYNFIKNQLNNISRAYRSANDTSTLKALKSLTEEKINQIFSQAELEEHQDLFIQMHAITTTKEAEPFLEELKAFVIPFVSPSDAKLKKVFAKTKKLKIPTWSKLNLRDYTFYGWNDIAQQRKYIITYDDGNLVGVEGTISADIQKGVCSICHSHSKVSLFMAKTKSSGDGIYTTNGNYICYDSDVCNEQIKARETLDEFIAVVRKRK</sequence>
<proteinExistence type="predicted"/>
<dbReference type="InterPro" id="IPR038344">
    <property type="entry name" value="EF-G_N_sf"/>
</dbReference>
<evidence type="ECO:0000313" key="3">
    <source>
        <dbReference type="EMBL" id="MBC1487058.1"/>
    </source>
</evidence>
<feature type="domain" description="Elongation factor G-binding protein N-terminal" evidence="1">
    <location>
        <begin position="4"/>
        <end position="86"/>
    </location>
</feature>
<keyword evidence="3" id="KW-0251">Elongation factor</keyword>